<gene>
    <name evidence="11" type="ORF">FisN_1Lh009</name>
</gene>
<evidence type="ECO:0000313" key="11">
    <source>
        <dbReference type="EMBL" id="GAX11624.1"/>
    </source>
</evidence>
<dbReference type="InterPro" id="IPR005225">
    <property type="entry name" value="Small_GTP-bd"/>
</dbReference>
<dbReference type="Gene3D" id="3.40.50.300">
    <property type="entry name" value="P-loop containing nucleotide triphosphate hydrolases"/>
    <property type="match status" value="2"/>
</dbReference>
<comment type="function">
    <text evidence="7">GTPase that plays an essential role in the late steps of ribosome biogenesis.</text>
</comment>
<feature type="domain" description="G" evidence="9">
    <location>
        <begin position="19"/>
        <end position="135"/>
    </location>
</feature>
<dbReference type="NCBIfam" id="TIGR03594">
    <property type="entry name" value="GTPase_EngA"/>
    <property type="match status" value="1"/>
</dbReference>
<dbReference type="CDD" id="cd01895">
    <property type="entry name" value="EngA2"/>
    <property type="match status" value="1"/>
</dbReference>
<keyword evidence="5 7" id="KW-0547">Nucleotide-binding</keyword>
<evidence type="ECO:0000259" key="10">
    <source>
        <dbReference type="Pfam" id="PF14714"/>
    </source>
</evidence>
<feature type="domain" description="G" evidence="9">
    <location>
        <begin position="216"/>
        <end position="344"/>
    </location>
</feature>
<keyword evidence="4 7" id="KW-0677">Repeat</keyword>
<dbReference type="InParanoid" id="A0A1Z5JC83"/>
<dbReference type="Pfam" id="PF01926">
    <property type="entry name" value="MMR_HSR1"/>
    <property type="match status" value="2"/>
</dbReference>
<evidence type="ECO:0000256" key="1">
    <source>
        <dbReference type="ARBA" id="ARBA00008279"/>
    </source>
</evidence>
<dbReference type="EMBL" id="BDSP01000042">
    <property type="protein sequence ID" value="GAX11624.1"/>
    <property type="molecule type" value="Genomic_DNA"/>
</dbReference>
<proteinExistence type="inferred from homology"/>
<keyword evidence="6 7" id="KW-0342">GTP-binding</keyword>
<evidence type="ECO:0000256" key="4">
    <source>
        <dbReference type="ARBA" id="ARBA00022737"/>
    </source>
</evidence>
<dbReference type="InterPro" id="IPR006073">
    <property type="entry name" value="GTP-bd"/>
</dbReference>
<dbReference type="HAMAP" id="MF_00195">
    <property type="entry name" value="GTPase_Der"/>
    <property type="match status" value="1"/>
</dbReference>
<feature type="region of interest" description="Disordered" evidence="8">
    <location>
        <begin position="188"/>
        <end position="212"/>
    </location>
</feature>
<evidence type="ECO:0000256" key="3">
    <source>
        <dbReference type="ARBA" id="ARBA00022517"/>
    </source>
</evidence>
<evidence type="ECO:0000256" key="2">
    <source>
        <dbReference type="ARBA" id="ARBA00020953"/>
    </source>
</evidence>
<dbReference type="PANTHER" id="PTHR43834">
    <property type="entry name" value="GTPASE DER"/>
    <property type="match status" value="1"/>
</dbReference>
<dbReference type="Proteomes" id="UP000198406">
    <property type="component" value="Unassembled WGS sequence"/>
</dbReference>
<dbReference type="Pfam" id="PF14714">
    <property type="entry name" value="KH_dom-like"/>
    <property type="match status" value="1"/>
</dbReference>
<feature type="domain" description="GTPase Der C-terminal KH-domain-like" evidence="10">
    <location>
        <begin position="409"/>
        <end position="485"/>
    </location>
</feature>
<dbReference type="InterPro" id="IPR015946">
    <property type="entry name" value="KH_dom-like_a/b"/>
</dbReference>
<evidence type="ECO:0000256" key="5">
    <source>
        <dbReference type="ARBA" id="ARBA00022741"/>
    </source>
</evidence>
<dbReference type="GO" id="GO:0042254">
    <property type="term" value="P:ribosome biogenesis"/>
    <property type="evidence" value="ECO:0007669"/>
    <property type="project" value="UniProtKB-KW"/>
</dbReference>
<feature type="region of interest" description="Disordered" evidence="8">
    <location>
        <begin position="493"/>
        <end position="536"/>
    </location>
</feature>
<dbReference type="InterPro" id="IPR032859">
    <property type="entry name" value="KH_dom-like"/>
</dbReference>
<protein>
    <recommendedName>
        <fullName evidence="2 7">GTPase Der</fullName>
    </recommendedName>
</protein>
<accession>A0A1Z5JC83</accession>
<dbReference type="SUPFAM" id="SSF52540">
    <property type="entry name" value="P-loop containing nucleoside triphosphate hydrolases"/>
    <property type="match status" value="2"/>
</dbReference>
<dbReference type="OrthoDB" id="8954335at2759"/>
<comment type="caution">
    <text evidence="11">The sequence shown here is derived from an EMBL/GenBank/DDBJ whole genome shotgun (WGS) entry which is preliminary data.</text>
</comment>
<organism evidence="11 12">
    <name type="scientific">Fistulifera solaris</name>
    <name type="common">Oleaginous diatom</name>
    <dbReference type="NCBI Taxonomy" id="1519565"/>
    <lineage>
        <taxon>Eukaryota</taxon>
        <taxon>Sar</taxon>
        <taxon>Stramenopiles</taxon>
        <taxon>Ochrophyta</taxon>
        <taxon>Bacillariophyta</taxon>
        <taxon>Bacillariophyceae</taxon>
        <taxon>Bacillariophycidae</taxon>
        <taxon>Naviculales</taxon>
        <taxon>Naviculaceae</taxon>
        <taxon>Fistulifera</taxon>
    </lineage>
</organism>
<evidence type="ECO:0000256" key="8">
    <source>
        <dbReference type="SAM" id="MobiDB-lite"/>
    </source>
</evidence>
<sequence>MHSSEENHASIQKKKPRLQVCIVGPPNAGKSTLYNRLCRPSRRRPALISPTAGTTRDTLQAEGQLGGLIFDIMDTAGLTRTAQMASLRPIRADVILFTLDGRERVTRSVQEWARWLRQSYLSSSNDDTRILVLCNKLEHMTTHRDDFDEHWHEWLSLGLGEPLAISAIHGDGLTDLAVILGEEHEKRMHLNEDTAKQRSHDEKDEKDEGDDKPLIMAILGRPNVGKSTLVNTLFGAERVLTGPNPGVTRDAVTIPWQWKDHVIHLVDTAGIRKPQHTCKSHSYSANDSAWLEEQAVQDAWRALQFSHVAVLVLDANARQLTQQDLRIAAAIVEEGRALVVVVNKMDTLLEEDYSVRNLEKDVRDHLESRFPMLRKTPIVVLSALHQNSQDIQKALLPVIIRAEQRWQRKITTGQLNQWMAEIQKEYTSGSDFPKIKYMVQTNTRPPAFVLFTNHVPANDSYLRYLTRHFQDTFELYGMAVRLFFRTSKNPFVSPSTTNKSARGGSGLGGRAARQERKVKALKSGETGKRRRRTKRK</sequence>
<dbReference type="PANTHER" id="PTHR43834:SF6">
    <property type="entry name" value="GTPASE DER"/>
    <property type="match status" value="1"/>
</dbReference>
<evidence type="ECO:0000259" key="9">
    <source>
        <dbReference type="Pfam" id="PF01926"/>
    </source>
</evidence>
<dbReference type="Gene3D" id="3.30.300.20">
    <property type="match status" value="1"/>
</dbReference>
<dbReference type="GO" id="GO:0005525">
    <property type="term" value="F:GTP binding"/>
    <property type="evidence" value="ECO:0007669"/>
    <property type="project" value="UniProtKB-KW"/>
</dbReference>
<dbReference type="NCBIfam" id="TIGR00231">
    <property type="entry name" value="small_GTP"/>
    <property type="match status" value="2"/>
</dbReference>
<feature type="compositionally biased region" description="Basic and acidic residues" evidence="8">
    <location>
        <begin position="188"/>
        <end position="203"/>
    </location>
</feature>
<name>A0A1Z5JC83_FISSO</name>
<keyword evidence="12" id="KW-1185">Reference proteome</keyword>
<evidence type="ECO:0000256" key="7">
    <source>
        <dbReference type="RuleBase" id="RU004481"/>
    </source>
</evidence>
<keyword evidence="3" id="KW-0690">Ribosome biogenesis</keyword>
<evidence type="ECO:0000313" key="12">
    <source>
        <dbReference type="Proteomes" id="UP000198406"/>
    </source>
</evidence>
<reference evidence="11 12" key="1">
    <citation type="journal article" date="2015" name="Plant Cell">
        <title>Oil accumulation by the oleaginous diatom Fistulifera solaris as revealed by the genome and transcriptome.</title>
        <authorList>
            <person name="Tanaka T."/>
            <person name="Maeda Y."/>
            <person name="Veluchamy A."/>
            <person name="Tanaka M."/>
            <person name="Abida H."/>
            <person name="Marechal E."/>
            <person name="Bowler C."/>
            <person name="Muto M."/>
            <person name="Sunaga Y."/>
            <person name="Tanaka M."/>
            <person name="Yoshino T."/>
            <person name="Taniguchi T."/>
            <person name="Fukuda Y."/>
            <person name="Nemoto M."/>
            <person name="Matsumoto M."/>
            <person name="Wong P.S."/>
            <person name="Aburatani S."/>
            <person name="Fujibuchi W."/>
        </authorList>
    </citation>
    <scope>NUCLEOTIDE SEQUENCE [LARGE SCALE GENOMIC DNA]</scope>
    <source>
        <strain evidence="11 12">JPCC DA0580</strain>
    </source>
</reference>
<evidence type="ECO:0000256" key="6">
    <source>
        <dbReference type="ARBA" id="ARBA00023134"/>
    </source>
</evidence>
<dbReference type="InterPro" id="IPR016484">
    <property type="entry name" value="GTPase_Der"/>
</dbReference>
<dbReference type="PIRSF" id="PIRSF006485">
    <property type="entry name" value="GTP-binding_EngA"/>
    <property type="match status" value="1"/>
</dbReference>
<comment type="similarity">
    <text evidence="1 7">Belongs to the TRAFAC class TrmE-Era-EngA-EngB-Septin-like GTPase superfamily. EngA (Der) GTPase family.</text>
</comment>
<dbReference type="AlphaFoldDB" id="A0A1Z5JC83"/>
<dbReference type="InterPro" id="IPR027417">
    <property type="entry name" value="P-loop_NTPase"/>
</dbReference>